<proteinExistence type="predicted"/>
<evidence type="ECO:0000313" key="3">
    <source>
        <dbReference type="Proteomes" id="UP000765509"/>
    </source>
</evidence>
<gene>
    <name evidence="2" type="ORF">O181_049668</name>
</gene>
<evidence type="ECO:0000256" key="1">
    <source>
        <dbReference type="SAM" id="MobiDB-lite"/>
    </source>
</evidence>
<sequence>SPSIFFEIQKKPPPPSHSSNHSDNLLVRTKPDSAHHQNDFNDVESTILPLDIRARTKPNIEHHEDNNTK</sequence>
<feature type="compositionally biased region" description="Basic and acidic residues" evidence="1">
    <location>
        <begin position="29"/>
        <end position="39"/>
    </location>
</feature>
<comment type="caution">
    <text evidence="2">The sequence shown here is derived from an EMBL/GenBank/DDBJ whole genome shotgun (WGS) entry which is preliminary data.</text>
</comment>
<protein>
    <submittedName>
        <fullName evidence="2">Uncharacterized protein</fullName>
    </submittedName>
</protein>
<reference evidence="2" key="1">
    <citation type="submission" date="2021-03" db="EMBL/GenBank/DDBJ databases">
        <title>Draft genome sequence of rust myrtle Austropuccinia psidii MF-1, a brazilian biotype.</title>
        <authorList>
            <person name="Quecine M.C."/>
            <person name="Pachon D.M.R."/>
            <person name="Bonatelli M.L."/>
            <person name="Correr F.H."/>
            <person name="Franceschini L.M."/>
            <person name="Leite T.F."/>
            <person name="Margarido G.R.A."/>
            <person name="Almeida C.A."/>
            <person name="Ferrarezi J.A."/>
            <person name="Labate C.A."/>
        </authorList>
    </citation>
    <scope>NUCLEOTIDE SEQUENCE</scope>
    <source>
        <strain evidence="2">MF-1</strain>
    </source>
</reference>
<name>A0A9Q3E0B5_9BASI</name>
<keyword evidence="3" id="KW-1185">Reference proteome</keyword>
<organism evidence="2 3">
    <name type="scientific">Austropuccinia psidii MF-1</name>
    <dbReference type="NCBI Taxonomy" id="1389203"/>
    <lineage>
        <taxon>Eukaryota</taxon>
        <taxon>Fungi</taxon>
        <taxon>Dikarya</taxon>
        <taxon>Basidiomycota</taxon>
        <taxon>Pucciniomycotina</taxon>
        <taxon>Pucciniomycetes</taxon>
        <taxon>Pucciniales</taxon>
        <taxon>Sphaerophragmiaceae</taxon>
        <taxon>Austropuccinia</taxon>
    </lineage>
</organism>
<dbReference type="AlphaFoldDB" id="A0A9Q3E0B5"/>
<dbReference type="Proteomes" id="UP000765509">
    <property type="component" value="Unassembled WGS sequence"/>
</dbReference>
<dbReference type="EMBL" id="AVOT02021247">
    <property type="protein sequence ID" value="MBW0509953.1"/>
    <property type="molecule type" value="Genomic_DNA"/>
</dbReference>
<feature type="non-terminal residue" evidence="2">
    <location>
        <position position="1"/>
    </location>
</feature>
<feature type="region of interest" description="Disordered" evidence="1">
    <location>
        <begin position="1"/>
        <end position="43"/>
    </location>
</feature>
<accession>A0A9Q3E0B5</accession>
<evidence type="ECO:0000313" key="2">
    <source>
        <dbReference type="EMBL" id="MBW0509953.1"/>
    </source>
</evidence>